<proteinExistence type="predicted"/>
<keyword evidence="3" id="KW-0274">FAD</keyword>
<dbReference type="GO" id="GO:0071949">
    <property type="term" value="F:FAD binding"/>
    <property type="evidence" value="ECO:0007669"/>
    <property type="project" value="InterPro"/>
</dbReference>
<dbReference type="Gene3D" id="3.30.465.10">
    <property type="match status" value="1"/>
</dbReference>
<protein>
    <submittedName>
        <fullName evidence="7">Putative FAD-linked oxidoreductase</fullName>
        <ecNumber evidence="7">1.-.-.-</ecNumber>
    </submittedName>
</protein>
<dbReference type="InterPro" id="IPR004113">
    <property type="entry name" value="FAD-bd_oxidored_4_C"/>
</dbReference>
<dbReference type="EMBL" id="CP036273">
    <property type="protein sequence ID" value="QDU20051.1"/>
    <property type="molecule type" value="Genomic_DNA"/>
</dbReference>
<evidence type="ECO:0000256" key="1">
    <source>
        <dbReference type="ARBA" id="ARBA00001974"/>
    </source>
</evidence>
<gene>
    <name evidence="7" type="ORF">ETAA1_19940</name>
</gene>
<evidence type="ECO:0000256" key="4">
    <source>
        <dbReference type="ARBA" id="ARBA00023002"/>
    </source>
</evidence>
<evidence type="ECO:0000256" key="2">
    <source>
        <dbReference type="ARBA" id="ARBA00022630"/>
    </source>
</evidence>
<sequence>MPHTEGIHKLTPTDRSLPAPRPAVDSPLSIDGSQPLPVRRPASVAEVCELVRAAKAAGEGVYPVGGRTSLDVGLPPTKPGFALDATALDAVIDYPARDMTITVQAGVTVGKLRAALAAEGQWLPVDVPRADAATLGGAVALNQSGPRRLGYGTLRDYVIGVQFVADDGRVVNAGGRVVKNVAGYDLMKIHTGALGTLGVLTQLTLKVRPKPEAAVAVRLDCEGPHLAAVLDVLHASKSRPVACHVARATGSPWQVTVVFEEKAATVPWQKSTLLADLAAAPLTAAEVLTDADPNALIRKATDAAAGWRPDGPAARFVWKASVRRSRTAAFCVAASGLSDAMTVHAEGLSGIVHGTGDVDEPTAAAMLTQLTALAGDGSVVVRRCPPAWKAALPVWGRLPADVAVMRQVKHALDPADVFNPGRLFPTI</sequence>
<keyword evidence="8" id="KW-1185">Reference proteome</keyword>
<evidence type="ECO:0000313" key="8">
    <source>
        <dbReference type="Proteomes" id="UP000319576"/>
    </source>
</evidence>
<organism evidence="7 8">
    <name type="scientific">Urbifossiella limnaea</name>
    <dbReference type="NCBI Taxonomy" id="2528023"/>
    <lineage>
        <taxon>Bacteria</taxon>
        <taxon>Pseudomonadati</taxon>
        <taxon>Planctomycetota</taxon>
        <taxon>Planctomycetia</taxon>
        <taxon>Gemmatales</taxon>
        <taxon>Gemmataceae</taxon>
        <taxon>Urbifossiella</taxon>
    </lineage>
</organism>
<feature type="region of interest" description="Disordered" evidence="5">
    <location>
        <begin position="1"/>
        <end position="35"/>
    </location>
</feature>
<feature type="domain" description="FAD-binding PCMH-type" evidence="6">
    <location>
        <begin position="30"/>
        <end position="210"/>
    </location>
</feature>
<evidence type="ECO:0000256" key="3">
    <source>
        <dbReference type="ARBA" id="ARBA00022827"/>
    </source>
</evidence>
<dbReference type="AlphaFoldDB" id="A0A517XRB4"/>
<dbReference type="RefSeq" id="WP_145236959.1">
    <property type="nucleotide sequence ID" value="NZ_CP036273.1"/>
</dbReference>
<name>A0A517XRB4_9BACT</name>
<dbReference type="GO" id="GO:0016491">
    <property type="term" value="F:oxidoreductase activity"/>
    <property type="evidence" value="ECO:0007669"/>
    <property type="project" value="UniProtKB-KW"/>
</dbReference>
<dbReference type="InterPro" id="IPR006094">
    <property type="entry name" value="Oxid_FAD_bind_N"/>
</dbReference>
<dbReference type="Pfam" id="PF02913">
    <property type="entry name" value="FAD-oxidase_C"/>
    <property type="match status" value="1"/>
</dbReference>
<dbReference type="InterPro" id="IPR016169">
    <property type="entry name" value="FAD-bd_PCMH_sub2"/>
</dbReference>
<dbReference type="PANTHER" id="PTHR11748">
    <property type="entry name" value="D-LACTATE DEHYDROGENASE"/>
    <property type="match status" value="1"/>
</dbReference>
<evidence type="ECO:0000256" key="5">
    <source>
        <dbReference type="SAM" id="MobiDB-lite"/>
    </source>
</evidence>
<dbReference type="SUPFAM" id="SSF56176">
    <property type="entry name" value="FAD-binding/transporter-associated domain-like"/>
    <property type="match status" value="1"/>
</dbReference>
<dbReference type="OrthoDB" id="9767256at2"/>
<feature type="compositionally biased region" description="Basic and acidic residues" evidence="5">
    <location>
        <begin position="1"/>
        <end position="12"/>
    </location>
</feature>
<comment type="cofactor">
    <cofactor evidence="1">
        <name>FAD</name>
        <dbReference type="ChEBI" id="CHEBI:57692"/>
    </cofactor>
</comment>
<evidence type="ECO:0000259" key="6">
    <source>
        <dbReference type="PROSITE" id="PS51387"/>
    </source>
</evidence>
<dbReference type="Pfam" id="PF01565">
    <property type="entry name" value="FAD_binding_4"/>
    <property type="match status" value="1"/>
</dbReference>
<keyword evidence="2" id="KW-0285">Flavoprotein</keyword>
<accession>A0A517XRB4</accession>
<dbReference type="KEGG" id="uli:ETAA1_19940"/>
<dbReference type="InterPro" id="IPR016164">
    <property type="entry name" value="FAD-linked_Oxase-like_C"/>
</dbReference>
<dbReference type="PANTHER" id="PTHR11748:SF103">
    <property type="entry name" value="GLYCOLATE OXIDASE SUBUNIT GLCE"/>
    <property type="match status" value="1"/>
</dbReference>
<reference evidence="7 8" key="1">
    <citation type="submission" date="2019-02" db="EMBL/GenBank/DDBJ databases">
        <title>Deep-cultivation of Planctomycetes and their phenomic and genomic characterization uncovers novel biology.</title>
        <authorList>
            <person name="Wiegand S."/>
            <person name="Jogler M."/>
            <person name="Boedeker C."/>
            <person name="Pinto D."/>
            <person name="Vollmers J."/>
            <person name="Rivas-Marin E."/>
            <person name="Kohn T."/>
            <person name="Peeters S.H."/>
            <person name="Heuer A."/>
            <person name="Rast P."/>
            <person name="Oberbeckmann S."/>
            <person name="Bunk B."/>
            <person name="Jeske O."/>
            <person name="Meyerdierks A."/>
            <person name="Storesund J.E."/>
            <person name="Kallscheuer N."/>
            <person name="Luecker S."/>
            <person name="Lage O.M."/>
            <person name="Pohl T."/>
            <person name="Merkel B.J."/>
            <person name="Hornburger P."/>
            <person name="Mueller R.-W."/>
            <person name="Bruemmer F."/>
            <person name="Labrenz M."/>
            <person name="Spormann A.M."/>
            <person name="Op den Camp H."/>
            <person name="Overmann J."/>
            <person name="Amann R."/>
            <person name="Jetten M.S.M."/>
            <person name="Mascher T."/>
            <person name="Medema M.H."/>
            <person name="Devos D.P."/>
            <person name="Kaster A.-K."/>
            <person name="Ovreas L."/>
            <person name="Rohde M."/>
            <person name="Galperin M.Y."/>
            <person name="Jogler C."/>
        </authorList>
    </citation>
    <scope>NUCLEOTIDE SEQUENCE [LARGE SCALE GENOMIC DNA]</scope>
    <source>
        <strain evidence="7 8">ETA_A1</strain>
    </source>
</reference>
<evidence type="ECO:0000313" key="7">
    <source>
        <dbReference type="EMBL" id="QDU20051.1"/>
    </source>
</evidence>
<dbReference type="SUPFAM" id="SSF55103">
    <property type="entry name" value="FAD-linked oxidases, C-terminal domain"/>
    <property type="match status" value="1"/>
</dbReference>
<dbReference type="InterPro" id="IPR016166">
    <property type="entry name" value="FAD-bd_PCMH"/>
</dbReference>
<dbReference type="EC" id="1.-.-.-" evidence="7"/>
<dbReference type="Proteomes" id="UP000319576">
    <property type="component" value="Chromosome"/>
</dbReference>
<dbReference type="InterPro" id="IPR036318">
    <property type="entry name" value="FAD-bd_PCMH-like_sf"/>
</dbReference>
<keyword evidence="4 7" id="KW-0560">Oxidoreductase</keyword>
<dbReference type="PROSITE" id="PS51387">
    <property type="entry name" value="FAD_PCMH"/>
    <property type="match status" value="1"/>
</dbReference>